<dbReference type="GeneID" id="111103236"/>
<feature type="chain" id="PRO_5034869808" evidence="1">
    <location>
        <begin position="25"/>
        <end position="247"/>
    </location>
</feature>
<sequence>MTALHQVVLLTLFTSFACVLCTEAEEPWVMIKKMGPVGYQIKSVKKNYDRDLDETTFVSLIQAPIPTTTMNGEDLKLVSTQGDGLSAVYEITTVTSSFFIDPDFLLTSKTESLQVDLNILAADGFYEQTDFAFNDFQLQVEKRVEAESTMYKMTTRNCFCLCDFSTTIGKNTTSGFEEMRDYQRKYVWRWPNFETEENERVCSVQVNRATLERDAVKIMSLAFSTECRCGSWKENFISKATYELNLI</sequence>
<accession>A0A8B8ALG1</accession>
<name>A0A8B8ALG1_CRAVI</name>
<evidence type="ECO:0000313" key="2">
    <source>
        <dbReference type="Proteomes" id="UP000694844"/>
    </source>
</evidence>
<dbReference type="Proteomes" id="UP000694844">
    <property type="component" value="Chromosome 7"/>
</dbReference>
<dbReference type="AlphaFoldDB" id="A0A8B8ALG1"/>
<keyword evidence="1" id="KW-0732">Signal</keyword>
<protein>
    <submittedName>
        <fullName evidence="3">Uncharacterized protein LOC111103236 isoform X3</fullName>
    </submittedName>
</protein>
<evidence type="ECO:0000313" key="3">
    <source>
        <dbReference type="RefSeq" id="XP_022292035.1"/>
    </source>
</evidence>
<feature type="signal peptide" evidence="1">
    <location>
        <begin position="1"/>
        <end position="24"/>
    </location>
</feature>
<gene>
    <name evidence="3" type="primary">LOC111103236</name>
</gene>
<dbReference type="RefSeq" id="XP_022292035.1">
    <property type="nucleotide sequence ID" value="XM_022436327.1"/>
</dbReference>
<reference evidence="3" key="1">
    <citation type="submission" date="2025-08" db="UniProtKB">
        <authorList>
            <consortium name="RefSeq"/>
        </authorList>
    </citation>
    <scope>IDENTIFICATION</scope>
    <source>
        <tissue evidence="3">Whole sample</tissue>
    </source>
</reference>
<proteinExistence type="predicted"/>
<keyword evidence="2" id="KW-1185">Reference proteome</keyword>
<evidence type="ECO:0000256" key="1">
    <source>
        <dbReference type="SAM" id="SignalP"/>
    </source>
</evidence>
<organism evidence="2 3">
    <name type="scientific">Crassostrea virginica</name>
    <name type="common">Eastern oyster</name>
    <dbReference type="NCBI Taxonomy" id="6565"/>
    <lineage>
        <taxon>Eukaryota</taxon>
        <taxon>Metazoa</taxon>
        <taxon>Spiralia</taxon>
        <taxon>Lophotrochozoa</taxon>
        <taxon>Mollusca</taxon>
        <taxon>Bivalvia</taxon>
        <taxon>Autobranchia</taxon>
        <taxon>Pteriomorphia</taxon>
        <taxon>Ostreida</taxon>
        <taxon>Ostreoidea</taxon>
        <taxon>Ostreidae</taxon>
        <taxon>Crassostrea</taxon>
    </lineage>
</organism>